<dbReference type="OrthoDB" id="10249250at2759"/>
<dbReference type="AlphaFoldDB" id="A0A6A4WHZ7"/>
<dbReference type="PROSITE" id="PS51359">
    <property type="entry name" value="COX5B_2"/>
    <property type="match status" value="1"/>
</dbReference>
<dbReference type="CDD" id="cd00924">
    <property type="entry name" value="Cyt_c_Oxidase_Vb"/>
    <property type="match status" value="1"/>
</dbReference>
<dbReference type="Proteomes" id="UP000440578">
    <property type="component" value="Unassembled WGS sequence"/>
</dbReference>
<accession>A0A6A4WHZ7</accession>
<dbReference type="EMBL" id="VIIS01000603">
    <property type="protein sequence ID" value="KAF0307106.1"/>
    <property type="molecule type" value="Genomic_DNA"/>
</dbReference>
<organism evidence="4 6">
    <name type="scientific">Amphibalanus amphitrite</name>
    <name type="common">Striped barnacle</name>
    <name type="synonym">Balanus amphitrite</name>
    <dbReference type="NCBI Taxonomy" id="1232801"/>
    <lineage>
        <taxon>Eukaryota</taxon>
        <taxon>Metazoa</taxon>
        <taxon>Ecdysozoa</taxon>
        <taxon>Arthropoda</taxon>
        <taxon>Crustacea</taxon>
        <taxon>Multicrustacea</taxon>
        <taxon>Cirripedia</taxon>
        <taxon>Thoracica</taxon>
        <taxon>Thoracicalcarea</taxon>
        <taxon>Balanomorpha</taxon>
        <taxon>Balanoidea</taxon>
        <taxon>Balanidae</taxon>
        <taxon>Amphibalaninae</taxon>
        <taxon>Amphibalanus</taxon>
    </lineage>
</organism>
<evidence type="ECO:0000313" key="4">
    <source>
        <dbReference type="EMBL" id="KAF0307106.1"/>
    </source>
</evidence>
<dbReference type="GO" id="GO:0046872">
    <property type="term" value="F:metal ion binding"/>
    <property type="evidence" value="ECO:0007669"/>
    <property type="project" value="UniProtKB-KW"/>
</dbReference>
<dbReference type="SUPFAM" id="SSF57802">
    <property type="entry name" value="Rubredoxin-like"/>
    <property type="match status" value="1"/>
</dbReference>
<dbReference type="PANTHER" id="PTHR10122">
    <property type="entry name" value="CYTOCHROME C OXIDASE SUBUNIT 5B, MITOCHONDRIAL"/>
    <property type="match status" value="1"/>
</dbReference>
<name>A0A6A4WHZ7_AMPAM</name>
<evidence type="ECO:0000313" key="5">
    <source>
        <dbReference type="EMBL" id="KAF0313928.1"/>
    </source>
</evidence>
<evidence type="ECO:0000313" key="6">
    <source>
        <dbReference type="Proteomes" id="UP000440578"/>
    </source>
</evidence>
<evidence type="ECO:0000256" key="2">
    <source>
        <dbReference type="ARBA" id="ARBA00022833"/>
    </source>
</evidence>
<protein>
    <submittedName>
        <fullName evidence="4">Cytochrome c oxidase subunit 5B, mitochondrial</fullName>
    </submittedName>
</protein>
<dbReference type="Pfam" id="PF01215">
    <property type="entry name" value="COX5B"/>
    <property type="match status" value="1"/>
</dbReference>
<keyword evidence="2 3" id="KW-0862">Zinc</keyword>
<feature type="binding site" evidence="3">
    <location>
        <position position="106"/>
    </location>
    <ligand>
        <name>Zn(2+)</name>
        <dbReference type="ChEBI" id="CHEBI:29105"/>
    </ligand>
</feature>
<dbReference type="FunFam" id="2.60.11.10:FF:000004">
    <property type="entry name" value="Cytochrome c oxidase subunit 5B"/>
    <property type="match status" value="1"/>
</dbReference>
<feature type="binding site" evidence="3">
    <location>
        <position position="108"/>
    </location>
    <ligand>
        <name>Zn(2+)</name>
        <dbReference type="ChEBI" id="CHEBI:29105"/>
    </ligand>
</feature>
<dbReference type="GO" id="GO:0045277">
    <property type="term" value="C:respiratory chain complex IV"/>
    <property type="evidence" value="ECO:0007669"/>
    <property type="project" value="InterPro"/>
</dbReference>
<dbReference type="GO" id="GO:0006123">
    <property type="term" value="P:mitochondrial electron transport, cytochrome c to oxygen"/>
    <property type="evidence" value="ECO:0007669"/>
    <property type="project" value="InterPro"/>
</dbReference>
<gene>
    <name evidence="4" type="primary">COX5B_1</name>
    <name evidence="5" type="synonym">COX5B_0</name>
    <name evidence="4" type="ORF">FJT64_002322</name>
    <name evidence="5" type="ORF">FJT64_015549</name>
</gene>
<sequence length="124" mass="14011">MALNIARRGIYTCARRYLSVSATQCDKMMPDPFEHATGIEKQEMLARRAGNNDPFDMGLYHRGVGTKEQPNLIPSRFQCRIVGCVCEEDATCVNYMWLKAGEPKRCECGHWFKLVEGAPLPALE</sequence>
<dbReference type="PANTHER" id="PTHR10122:SF0">
    <property type="entry name" value="CYTOCHROME C OXIDASE SUBUNIT 5B, ISOFORM A-RELATED"/>
    <property type="match status" value="1"/>
</dbReference>
<dbReference type="Gene3D" id="2.60.11.10">
    <property type="entry name" value="Cytochrome c oxidase, subunit Vb"/>
    <property type="match status" value="1"/>
</dbReference>
<dbReference type="GO" id="GO:0005740">
    <property type="term" value="C:mitochondrial envelope"/>
    <property type="evidence" value="ECO:0007669"/>
    <property type="project" value="InterPro"/>
</dbReference>
<dbReference type="InterPro" id="IPR036972">
    <property type="entry name" value="Cyt_c_oxidase_su5b_sf"/>
</dbReference>
<feature type="binding site" evidence="3">
    <location>
        <position position="84"/>
    </location>
    <ligand>
        <name>Zn(2+)</name>
        <dbReference type="ChEBI" id="CHEBI:29105"/>
    </ligand>
</feature>
<evidence type="ECO:0000256" key="3">
    <source>
        <dbReference type="PIRSR" id="PIRSR602124-1"/>
    </source>
</evidence>
<evidence type="ECO:0000256" key="1">
    <source>
        <dbReference type="ARBA" id="ARBA00022723"/>
    </source>
</evidence>
<feature type="binding site" evidence="3">
    <location>
        <position position="86"/>
    </location>
    <ligand>
        <name>Zn(2+)</name>
        <dbReference type="ChEBI" id="CHEBI:29105"/>
    </ligand>
</feature>
<proteinExistence type="predicted"/>
<keyword evidence="6" id="KW-1185">Reference proteome</keyword>
<keyword evidence="1 3" id="KW-0479">Metal-binding</keyword>
<comment type="caution">
    <text evidence="4">The sequence shown here is derived from an EMBL/GenBank/DDBJ whole genome shotgun (WGS) entry which is preliminary data.</text>
</comment>
<dbReference type="EMBL" id="VIIS01000063">
    <property type="protein sequence ID" value="KAF0313928.1"/>
    <property type="molecule type" value="Genomic_DNA"/>
</dbReference>
<reference evidence="4 6" key="1">
    <citation type="submission" date="2019-07" db="EMBL/GenBank/DDBJ databases">
        <title>Draft genome assembly of a fouling barnacle, Amphibalanus amphitrite (Darwin, 1854): The first reference genome for Thecostraca.</title>
        <authorList>
            <person name="Kim W."/>
        </authorList>
    </citation>
    <scope>NUCLEOTIDE SEQUENCE [LARGE SCALE GENOMIC DNA]</scope>
    <source>
        <strain evidence="4">SNU_AA5</strain>
        <tissue evidence="4">Soma without cirri and trophi</tissue>
    </source>
</reference>
<dbReference type="InterPro" id="IPR002124">
    <property type="entry name" value="Cyt_c_oxidase_su5b"/>
</dbReference>